<dbReference type="SUPFAM" id="SSF46894">
    <property type="entry name" value="C-terminal effector domain of the bipartite response regulators"/>
    <property type="match status" value="1"/>
</dbReference>
<dbReference type="PROSITE" id="PS50043">
    <property type="entry name" value="HTH_LUXR_2"/>
    <property type="match status" value="1"/>
</dbReference>
<keyword evidence="6" id="KW-1185">Reference proteome</keyword>
<dbReference type="PANTHER" id="PTHR44688">
    <property type="entry name" value="DNA-BINDING TRANSCRIPTIONAL ACTIVATOR DEVR_DOSR"/>
    <property type="match status" value="1"/>
</dbReference>
<evidence type="ECO:0000256" key="3">
    <source>
        <dbReference type="ARBA" id="ARBA00023163"/>
    </source>
</evidence>
<protein>
    <submittedName>
        <fullName evidence="5">Regulatory LuxR family protein</fullName>
    </submittedName>
</protein>
<dbReference type="EMBL" id="VNHM01000043">
    <property type="protein sequence ID" value="TYO89865.1"/>
    <property type="molecule type" value="Genomic_DNA"/>
</dbReference>
<sequence length="248" mass="29235">MLTTHQFKIYDNMIRRIYSCTDVRKISATVLDHLSFLVPHDSAAVFMVTPGTNSFAAPFFVGLDHMYFKQYQEYYEEKDEYKQKAFARGIIPPVDKSSDYFNYREWTKNEHRVDFLLPQRIYHISCVQIFHLNRLVGMISLHRSPKSPDFSKKEMELLKMLHYHLNNVFEKATIIQTTQVDSKDKVSDIFGLTGREYEISTLISRGKTNKDIARELFISENTVKTYIKRIFVKTEVSSRVELAFLFRL</sequence>
<comment type="caution">
    <text evidence="5">The sequence shown here is derived from an EMBL/GenBank/DDBJ whole genome shotgun (WGS) entry which is preliminary data.</text>
</comment>
<proteinExistence type="predicted"/>
<dbReference type="GO" id="GO:0003677">
    <property type="term" value="F:DNA binding"/>
    <property type="evidence" value="ECO:0007669"/>
    <property type="project" value="UniProtKB-KW"/>
</dbReference>
<dbReference type="Proteomes" id="UP000323166">
    <property type="component" value="Unassembled WGS sequence"/>
</dbReference>
<evidence type="ECO:0000256" key="1">
    <source>
        <dbReference type="ARBA" id="ARBA00023015"/>
    </source>
</evidence>
<dbReference type="SMART" id="SM00421">
    <property type="entry name" value="HTH_LUXR"/>
    <property type="match status" value="1"/>
</dbReference>
<feature type="domain" description="HTH luxR-type" evidence="4">
    <location>
        <begin position="185"/>
        <end position="248"/>
    </location>
</feature>
<dbReference type="SUPFAM" id="SSF55781">
    <property type="entry name" value="GAF domain-like"/>
    <property type="match status" value="1"/>
</dbReference>
<keyword evidence="1" id="KW-0805">Transcription regulation</keyword>
<accession>A0A5S4ZN33</accession>
<gene>
    <name evidence="5" type="ORF">LX24_02983</name>
</gene>
<evidence type="ECO:0000313" key="5">
    <source>
        <dbReference type="EMBL" id="TYO89865.1"/>
    </source>
</evidence>
<dbReference type="InterPro" id="IPR000792">
    <property type="entry name" value="Tscrpt_reg_LuxR_C"/>
</dbReference>
<dbReference type="GO" id="GO:0006355">
    <property type="term" value="P:regulation of DNA-templated transcription"/>
    <property type="evidence" value="ECO:0007669"/>
    <property type="project" value="InterPro"/>
</dbReference>
<dbReference type="InterPro" id="IPR029016">
    <property type="entry name" value="GAF-like_dom_sf"/>
</dbReference>
<evidence type="ECO:0000313" key="6">
    <source>
        <dbReference type="Proteomes" id="UP000323166"/>
    </source>
</evidence>
<reference evidence="5 6" key="1">
    <citation type="submission" date="2019-07" db="EMBL/GenBank/DDBJ databases">
        <title>Genomic Encyclopedia of Type Strains, Phase I: the one thousand microbial genomes (KMG-I) project.</title>
        <authorList>
            <person name="Kyrpides N."/>
        </authorList>
    </citation>
    <scope>NUCLEOTIDE SEQUENCE [LARGE SCALE GENOMIC DNA]</scope>
    <source>
        <strain evidence="5 6">DSM 6562</strain>
    </source>
</reference>
<keyword evidence="3" id="KW-0804">Transcription</keyword>
<dbReference type="PRINTS" id="PR00038">
    <property type="entry name" value="HTHLUXR"/>
</dbReference>
<dbReference type="AlphaFoldDB" id="A0A5S4ZN33"/>
<evidence type="ECO:0000259" key="4">
    <source>
        <dbReference type="PROSITE" id="PS50043"/>
    </source>
</evidence>
<dbReference type="PROSITE" id="PS00622">
    <property type="entry name" value="HTH_LUXR_1"/>
    <property type="match status" value="1"/>
</dbReference>
<dbReference type="InterPro" id="IPR036388">
    <property type="entry name" value="WH-like_DNA-bd_sf"/>
</dbReference>
<dbReference type="Gene3D" id="3.30.450.40">
    <property type="match status" value="1"/>
</dbReference>
<organism evidence="5 6">
    <name type="scientific">Desulfallas thermosapovorans DSM 6562</name>
    <dbReference type="NCBI Taxonomy" id="1121431"/>
    <lineage>
        <taxon>Bacteria</taxon>
        <taxon>Bacillati</taxon>
        <taxon>Bacillota</taxon>
        <taxon>Clostridia</taxon>
        <taxon>Eubacteriales</taxon>
        <taxon>Desulfallaceae</taxon>
        <taxon>Desulfallas</taxon>
    </lineage>
</organism>
<dbReference type="RefSeq" id="WP_166512884.1">
    <property type="nucleotide sequence ID" value="NZ_VNHM01000043.1"/>
</dbReference>
<dbReference type="PANTHER" id="PTHR44688:SF16">
    <property type="entry name" value="DNA-BINDING TRANSCRIPTIONAL ACTIVATOR DEVR_DOSR"/>
    <property type="match status" value="1"/>
</dbReference>
<dbReference type="Gene3D" id="1.10.10.10">
    <property type="entry name" value="Winged helix-like DNA-binding domain superfamily/Winged helix DNA-binding domain"/>
    <property type="match status" value="1"/>
</dbReference>
<keyword evidence="2" id="KW-0238">DNA-binding</keyword>
<dbReference type="Pfam" id="PF00196">
    <property type="entry name" value="GerE"/>
    <property type="match status" value="1"/>
</dbReference>
<dbReference type="CDD" id="cd06170">
    <property type="entry name" value="LuxR_C_like"/>
    <property type="match status" value="1"/>
</dbReference>
<dbReference type="InterPro" id="IPR016032">
    <property type="entry name" value="Sig_transdc_resp-reg_C-effctor"/>
</dbReference>
<evidence type="ECO:0000256" key="2">
    <source>
        <dbReference type="ARBA" id="ARBA00023125"/>
    </source>
</evidence>
<name>A0A5S4ZN33_9FIRM</name>